<evidence type="ECO:0000256" key="11">
    <source>
        <dbReference type="SAM" id="MobiDB-lite"/>
    </source>
</evidence>
<protein>
    <recommendedName>
        <fullName evidence="3 10">Conserved oligomeric Golgi complex subunit 6</fullName>
        <shortName evidence="10">COG complex subunit 6</shortName>
    </recommendedName>
    <alternativeName>
        <fullName evidence="8 10">Component of oligomeric Golgi complex 6</fullName>
    </alternativeName>
</protein>
<comment type="similarity">
    <text evidence="2 10">Belongs to the COG6 family.</text>
</comment>
<evidence type="ECO:0000256" key="8">
    <source>
        <dbReference type="ARBA" id="ARBA00031348"/>
    </source>
</evidence>
<reference evidence="15" key="1">
    <citation type="journal article" date="2015" name="BMC Genomics">
        <title>Draft genome of a commonly misdiagnosed multidrug resistant pathogen Candida auris.</title>
        <authorList>
            <person name="Chatterjee S."/>
            <person name="Alampalli S.V."/>
            <person name="Nageshan R.K."/>
            <person name="Chettiar S.T."/>
            <person name="Joshi S."/>
            <person name="Tatu U.S."/>
        </authorList>
    </citation>
    <scope>NUCLEOTIDE SEQUENCE [LARGE SCALE GENOMIC DNA]</scope>
    <source>
        <strain evidence="15">6684</strain>
    </source>
</reference>
<dbReference type="VEuPathDB" id="FungiDB:CJI96_0001712"/>
<dbReference type="VEuPathDB" id="FungiDB:QG37_02151"/>
<gene>
    <name evidence="14" type="ORF">QG37_02151</name>
</gene>
<dbReference type="GO" id="GO:0017119">
    <property type="term" value="C:Golgi transport complex"/>
    <property type="evidence" value="ECO:0007669"/>
    <property type="project" value="UniProtKB-UniRule"/>
</dbReference>
<comment type="caution">
    <text evidence="14">The sequence shown here is derived from an EMBL/GenBank/DDBJ whole genome shotgun (WGS) entry which is preliminary data.</text>
</comment>
<evidence type="ECO:0000313" key="14">
    <source>
        <dbReference type="EMBL" id="KNE01259.1"/>
    </source>
</evidence>
<dbReference type="PANTHER" id="PTHR21506:SF0">
    <property type="entry name" value="CONSERVED OLIGOMERIC GOLGI COMPLEX SUBUNIT 6"/>
    <property type="match status" value="1"/>
</dbReference>
<dbReference type="InterPro" id="IPR010490">
    <property type="entry name" value="COG6"/>
</dbReference>
<dbReference type="VEuPathDB" id="FungiDB:CJJ09_000928"/>
<feature type="domain" description="Conserved Oligomeric Golgi complex subunit 6 C-terminal" evidence="13">
    <location>
        <begin position="276"/>
        <end position="738"/>
    </location>
</feature>
<dbReference type="AlphaFoldDB" id="A0A0L0P4N4"/>
<accession>A0A0L0P4N4</accession>
<comment type="subunit">
    <text evidence="10">Component of the conserved oligomeric Golgi complex.</text>
</comment>
<dbReference type="VEuPathDB" id="FungiDB:CJJ07_001281"/>
<keyword evidence="5 10" id="KW-0653">Protein transport</keyword>
<feature type="domain" description="Conserved oligomeric complex COG6 N-terminal" evidence="12">
    <location>
        <begin position="143"/>
        <end position="245"/>
    </location>
</feature>
<evidence type="ECO:0000256" key="10">
    <source>
        <dbReference type="RuleBase" id="RU365075"/>
    </source>
</evidence>
<proteinExistence type="inferred from homology"/>
<dbReference type="EMBL" id="LGST01000016">
    <property type="protein sequence ID" value="KNE01259.1"/>
    <property type="molecule type" value="Genomic_DNA"/>
</dbReference>
<dbReference type="InterPro" id="IPR048368">
    <property type="entry name" value="COG6_N"/>
</dbReference>
<evidence type="ECO:0000256" key="4">
    <source>
        <dbReference type="ARBA" id="ARBA00022448"/>
    </source>
</evidence>
<evidence type="ECO:0000313" key="15">
    <source>
        <dbReference type="Proteomes" id="UP000037122"/>
    </source>
</evidence>
<feature type="compositionally biased region" description="Polar residues" evidence="11">
    <location>
        <begin position="78"/>
        <end position="97"/>
    </location>
</feature>
<evidence type="ECO:0000256" key="2">
    <source>
        <dbReference type="ARBA" id="ARBA00011023"/>
    </source>
</evidence>
<dbReference type="Proteomes" id="UP000037122">
    <property type="component" value="Unassembled WGS sequence"/>
</dbReference>
<comment type="function">
    <text evidence="9">Acts as a component of the peripheral membrane COG complex that is involved in intra-Golgi protein trafficking. COG is located at the cis-Golgi, and regulates tethering of retrograde intra-Golgi vesicles and possibly a number of other membrane trafficking events.</text>
</comment>
<evidence type="ECO:0000256" key="1">
    <source>
        <dbReference type="ARBA" id="ARBA00004395"/>
    </source>
</evidence>
<dbReference type="SMART" id="SM01087">
    <property type="entry name" value="COG6"/>
    <property type="match status" value="1"/>
</dbReference>
<evidence type="ECO:0000256" key="5">
    <source>
        <dbReference type="ARBA" id="ARBA00022927"/>
    </source>
</evidence>
<dbReference type="GO" id="GO:0000139">
    <property type="term" value="C:Golgi membrane"/>
    <property type="evidence" value="ECO:0007669"/>
    <property type="project" value="UniProtKB-SubCell"/>
</dbReference>
<evidence type="ECO:0000259" key="13">
    <source>
        <dbReference type="Pfam" id="PF20653"/>
    </source>
</evidence>
<name>A0A0L0P4N4_CANAR</name>
<evidence type="ECO:0000256" key="9">
    <source>
        <dbReference type="ARBA" id="ARBA00043873"/>
    </source>
</evidence>
<evidence type="ECO:0000259" key="12">
    <source>
        <dbReference type="Pfam" id="PF06419"/>
    </source>
</evidence>
<evidence type="ECO:0000256" key="6">
    <source>
        <dbReference type="ARBA" id="ARBA00023034"/>
    </source>
</evidence>
<evidence type="ECO:0000256" key="3">
    <source>
        <dbReference type="ARBA" id="ARBA00020973"/>
    </source>
</evidence>
<dbReference type="GO" id="GO:0015031">
    <property type="term" value="P:protein transport"/>
    <property type="evidence" value="ECO:0007669"/>
    <property type="project" value="UniProtKB-KW"/>
</dbReference>
<dbReference type="VEuPathDB" id="FungiDB:CJI97_003250"/>
<organism evidence="14 15">
    <name type="scientific">Candidozyma auris</name>
    <name type="common">Yeast</name>
    <name type="synonym">Candida auris</name>
    <dbReference type="NCBI Taxonomy" id="498019"/>
    <lineage>
        <taxon>Eukaryota</taxon>
        <taxon>Fungi</taxon>
        <taxon>Dikarya</taxon>
        <taxon>Ascomycota</taxon>
        <taxon>Saccharomycotina</taxon>
        <taxon>Pichiomycetes</taxon>
        <taxon>Metschnikowiaceae</taxon>
        <taxon>Candidozyma</taxon>
    </lineage>
</organism>
<feature type="region of interest" description="Disordered" evidence="11">
    <location>
        <begin position="77"/>
        <end position="97"/>
    </location>
</feature>
<dbReference type="InterPro" id="IPR048369">
    <property type="entry name" value="COG6_C"/>
</dbReference>
<keyword evidence="6 10" id="KW-0333">Golgi apparatus</keyword>
<dbReference type="VEuPathDB" id="FungiDB:B9J08_003178"/>
<dbReference type="Pfam" id="PF20653">
    <property type="entry name" value="COG6_C"/>
    <property type="match status" value="1"/>
</dbReference>
<dbReference type="PANTHER" id="PTHR21506">
    <property type="entry name" value="COMPONENT OF OLIGOMERIC GOLGI COMPLEX 6"/>
    <property type="match status" value="1"/>
</dbReference>
<comment type="subcellular location">
    <subcellularLocation>
        <location evidence="1 10">Golgi apparatus membrane</location>
        <topology evidence="1 10">Peripheral membrane protein</topology>
    </subcellularLocation>
</comment>
<evidence type="ECO:0000256" key="7">
    <source>
        <dbReference type="ARBA" id="ARBA00023136"/>
    </source>
</evidence>
<keyword evidence="7 10" id="KW-0472">Membrane</keyword>
<dbReference type="GO" id="GO:0006891">
    <property type="term" value="P:intra-Golgi vesicle-mediated transport"/>
    <property type="evidence" value="ECO:0007669"/>
    <property type="project" value="UniProtKB-UniRule"/>
</dbReference>
<sequence>MDFVTFESFANDESLPLPQPSILLPLKPQLDNLKLMSNLSNIKSLLKLKDDYVQGEDGSTDTQLADRYASLSLKALEKSNQSEGSTTPAGSAETRNSALSKRLARALNPSLSDSEIKELFGLLDSKNTDISLMADPGVMGSVARKNVRGEIEADLIKSHTAALTDYGKVVSQLELLGKRVTQLDLMVTEINENLERDEKNTAHISQDIHELAQKQAGYKIKKELLLNFKKTFTLNEYEQHLLTSGDINCAFFEALAKAEEINEKCLILLALDDPLLGKSVMEKSSDLIERAVNKILTFCNRSLVNLYLMNDKSRTETLHQCMDYLKKNPVRYAAVIDTYVDSRTAVVLEDFAAQTNSTKSGSTNVSRDSRPVYYTSHDSVRFVADLLAYVHSVVVNEIEVVDGLFQDDSSEFQTTKADMISRILIALGRPVKATIEQLLSQTTKLQTIHKLYTNLELYHMMYKKLEYAGSLVETLVLLLESSRFRIVTIISNNLATIASSNQAQMDLSTDLQPPEWTINFYSELLPLIDTMTTETILSLPEAAHKEFLELIVDRPISIFETHLSKVSSTWSKKEIIIFKQNYLDLVLSKIMPLAYFQDKVLELNRRNAALTKDLSKFHLDRLLQDCKLYDFYNIVNMICPIDDEISDAAMYEAITENKLFNHETIASANETMQEVLPTALLDVQNSLMKLNLPAIVTEVISDVMVSFTHFYSLLSDIVQAFLHKQLLSWTDDNVATLLGVENLYSKRNADN</sequence>
<dbReference type="Pfam" id="PF06419">
    <property type="entry name" value="COG6_N"/>
    <property type="match status" value="1"/>
</dbReference>
<comment type="function">
    <text evidence="10">Acts as component of the peripheral membrane COG complex that is involved in intra-Golgi protein trafficking. COG is located at the cis-Golgi, and regulates tethering of retrograde intra-Golgi vesicles and possibly a number of other membrane trafficking events.</text>
</comment>
<keyword evidence="4 10" id="KW-0813">Transport</keyword>